<dbReference type="AlphaFoldDB" id="A0A3S5GXX5"/>
<feature type="coiled-coil region" evidence="1">
    <location>
        <begin position="66"/>
        <end position="93"/>
    </location>
</feature>
<dbReference type="EMBL" id="MH908916">
    <property type="protein sequence ID" value="AYM54057.1"/>
    <property type="molecule type" value="Genomic_DNA"/>
</dbReference>
<dbReference type="SUPFAM" id="SSF48452">
    <property type="entry name" value="TPR-like"/>
    <property type="match status" value="1"/>
</dbReference>
<organism evidence="2">
    <name type="scientific">Byssovorax cruenta</name>
    <dbReference type="NCBI Taxonomy" id="293647"/>
    <lineage>
        <taxon>Bacteria</taxon>
        <taxon>Pseudomonadati</taxon>
        <taxon>Myxococcota</taxon>
        <taxon>Polyangia</taxon>
        <taxon>Polyangiales</taxon>
        <taxon>Polyangiaceae</taxon>
        <taxon>Byssovorax</taxon>
    </lineage>
</organism>
<dbReference type="InterPro" id="IPR011990">
    <property type="entry name" value="TPR-like_helical_dom_sf"/>
</dbReference>
<reference evidence="2" key="1">
    <citation type="journal article" date="2018" name="J. Ind. Microbiol. Biotechnol.">
        <title>Genome mining reveals uncommon alkylpyrones as type III PKS products from myxobacteria.</title>
        <authorList>
            <person name="Hug J.J."/>
            <person name="Panter F."/>
            <person name="Krug D."/>
            <person name="Muller R."/>
        </authorList>
    </citation>
    <scope>NUCLEOTIDE SEQUENCE</scope>
    <source>
        <strain evidence="2">MSr4204</strain>
    </source>
</reference>
<accession>A0A3S5GXX5</accession>
<protein>
    <submittedName>
        <fullName evidence="2">Uncharacterized protein</fullName>
    </submittedName>
</protein>
<sequence length="355" mass="38169">MTHARQDVFFSLAYLQDGAVHQLSLFEGIAPAPEPAPPPAAPELPAWPEPSSVLPGQLHLFSDRTVRLAEARAAIAEARLDDARRVLAALKKRFPEDPFIAREAARAATLQKRYAAALDAPAEGRPEALLTFARSLGATEEPWASLRRAVLCRVAAELDRGPVEAPLVLEGQPPGFYWLEAGAFEEARASLTRSLARGPSVRGLFLLGDASLLLGAGGPARRHYLEALLLDPFDAALAAVRLEEVRALPATARDELEIEEEPAAWSAPVGMVTGVFPLGVGLSLEGLALLEVEQPAGRAVGAREALGRARAFARALVEMGTPEGRGRVVELRRQMKQISPRLFAAYMDRVVRAQG</sequence>
<dbReference type="Gene3D" id="1.25.40.10">
    <property type="entry name" value="Tetratricopeptide repeat domain"/>
    <property type="match status" value="1"/>
</dbReference>
<proteinExistence type="predicted"/>
<evidence type="ECO:0000313" key="2">
    <source>
        <dbReference type="EMBL" id="AYM54057.1"/>
    </source>
</evidence>
<evidence type="ECO:0000256" key="1">
    <source>
        <dbReference type="SAM" id="Coils"/>
    </source>
</evidence>
<keyword evidence="1" id="KW-0175">Coiled coil</keyword>
<name>A0A3S5GXX5_9BACT</name>